<protein>
    <submittedName>
        <fullName evidence="3">Fructosamine kinase</fullName>
    </submittedName>
</protein>
<evidence type="ECO:0000313" key="4">
    <source>
        <dbReference type="Proteomes" id="UP000229044"/>
    </source>
</evidence>
<sequence>MADTHLKHNATGFADALICEAEGLECLAKALVEAGATGIGVPEVYQVDESALEITAINAAAATEPTQETLGEGLARMHRLEQGGYGWSRDNYIGLSPQPNRWCQSWGEFFVRDRLGYQVSRVRDASQRARFQEVLDKHGEVLSEWLDAHCNHPSLLHGDLWSGNVLFDSDRPWLIDPAVYCGDREADLAMTQMFGGFGRPFYRAYDRLYPRTPVYDRKREVYNLYHYLNHYNLFGGGYLGGCQTGMAAIESIARGDG</sequence>
<dbReference type="InterPro" id="IPR016477">
    <property type="entry name" value="Fructo-/Ketosamine-3-kinase"/>
</dbReference>
<comment type="caution">
    <text evidence="3">The sequence shown here is derived from an EMBL/GenBank/DDBJ whole genome shotgun (WGS) entry which is preliminary data.</text>
</comment>
<dbReference type="OrthoDB" id="5291879at2"/>
<dbReference type="AlphaFoldDB" id="A0A2G1VGX9"/>
<dbReference type="InterPro" id="IPR011009">
    <property type="entry name" value="Kinase-like_dom_sf"/>
</dbReference>
<dbReference type="GO" id="GO:0016301">
    <property type="term" value="F:kinase activity"/>
    <property type="evidence" value="ECO:0007669"/>
    <property type="project" value="UniProtKB-UniRule"/>
</dbReference>
<gene>
    <name evidence="3" type="ORF">CLH62_00110</name>
</gene>
<organism evidence="3 4">
    <name type="scientific">Marinobacter guineae</name>
    <dbReference type="NCBI Taxonomy" id="432303"/>
    <lineage>
        <taxon>Bacteria</taxon>
        <taxon>Pseudomonadati</taxon>
        <taxon>Pseudomonadota</taxon>
        <taxon>Gammaproteobacteria</taxon>
        <taxon>Pseudomonadales</taxon>
        <taxon>Marinobacteraceae</taxon>
        <taxon>Marinobacter</taxon>
    </lineage>
</organism>
<keyword evidence="2" id="KW-0808">Transferase</keyword>
<dbReference type="Proteomes" id="UP000229044">
    <property type="component" value="Unassembled WGS sequence"/>
</dbReference>
<dbReference type="Pfam" id="PF03881">
    <property type="entry name" value="Fructosamin_kin"/>
    <property type="match status" value="1"/>
</dbReference>
<evidence type="ECO:0000313" key="3">
    <source>
        <dbReference type="EMBL" id="PHQ26057.1"/>
    </source>
</evidence>
<dbReference type="PANTHER" id="PTHR12149">
    <property type="entry name" value="FRUCTOSAMINE 3 KINASE-RELATED PROTEIN"/>
    <property type="match status" value="1"/>
</dbReference>
<evidence type="ECO:0000256" key="2">
    <source>
        <dbReference type="PIRNR" id="PIRNR006221"/>
    </source>
</evidence>
<keyword evidence="4" id="KW-1185">Reference proteome</keyword>
<proteinExistence type="inferred from homology"/>
<dbReference type="RefSeq" id="WP_099616140.1">
    <property type="nucleotide sequence ID" value="NZ_KZ319339.1"/>
</dbReference>
<dbReference type="Gene3D" id="3.90.1200.10">
    <property type="match status" value="1"/>
</dbReference>
<evidence type="ECO:0000256" key="1">
    <source>
        <dbReference type="ARBA" id="ARBA00009460"/>
    </source>
</evidence>
<reference evidence="3 4" key="1">
    <citation type="submission" date="2017-09" db="EMBL/GenBank/DDBJ databases">
        <title>The draft genome sequences of Marinobacter guineae M3B.</title>
        <authorList>
            <person name="Cao J."/>
        </authorList>
    </citation>
    <scope>NUCLEOTIDE SEQUENCE [LARGE SCALE GENOMIC DNA]</scope>
    <source>
        <strain evidence="3 4">M3B</strain>
    </source>
</reference>
<keyword evidence="2 3" id="KW-0418">Kinase</keyword>
<dbReference type="PANTHER" id="PTHR12149:SF8">
    <property type="entry name" value="PROTEIN-RIBULOSAMINE 3-KINASE"/>
    <property type="match status" value="1"/>
</dbReference>
<accession>A0A2G1VGX9</accession>
<dbReference type="SUPFAM" id="SSF56112">
    <property type="entry name" value="Protein kinase-like (PK-like)"/>
    <property type="match status" value="1"/>
</dbReference>
<comment type="similarity">
    <text evidence="1 2">Belongs to the fructosamine kinase family.</text>
</comment>
<name>A0A2G1VGX9_9GAMM</name>
<dbReference type="PIRSF" id="PIRSF006221">
    <property type="entry name" value="Ketosamine-3-kinase"/>
    <property type="match status" value="1"/>
</dbReference>
<dbReference type="EMBL" id="NTFI01000001">
    <property type="protein sequence ID" value="PHQ26057.1"/>
    <property type="molecule type" value="Genomic_DNA"/>
</dbReference>